<evidence type="ECO:0000256" key="5">
    <source>
        <dbReference type="ARBA" id="ARBA00037066"/>
    </source>
</evidence>
<name>A0A1G7R6Z9_9FLAO</name>
<dbReference type="NCBIfam" id="NF010068">
    <property type="entry name" value="PRK13548.1"/>
    <property type="match status" value="1"/>
</dbReference>
<protein>
    <submittedName>
        <fullName evidence="7">Iron complex transport system ATP-binding protein</fullName>
    </submittedName>
</protein>
<keyword evidence="2" id="KW-0547">Nucleotide-binding</keyword>
<reference evidence="8" key="1">
    <citation type="submission" date="2016-10" db="EMBL/GenBank/DDBJ databases">
        <authorList>
            <person name="Varghese N."/>
            <person name="Submissions S."/>
        </authorList>
    </citation>
    <scope>NUCLEOTIDE SEQUENCE [LARGE SCALE GENOMIC DNA]</scope>
    <source>
        <strain evidence="8">DSM 19684</strain>
    </source>
</reference>
<dbReference type="PROSITE" id="PS50893">
    <property type="entry name" value="ABC_TRANSPORTER_2"/>
    <property type="match status" value="1"/>
</dbReference>
<evidence type="ECO:0000313" key="7">
    <source>
        <dbReference type="EMBL" id="SDG05740.1"/>
    </source>
</evidence>
<dbReference type="GO" id="GO:0016887">
    <property type="term" value="F:ATP hydrolysis activity"/>
    <property type="evidence" value="ECO:0007669"/>
    <property type="project" value="InterPro"/>
</dbReference>
<dbReference type="STRING" id="454006.SAMN05421825_2554"/>
<dbReference type="EMBL" id="FNBH01000003">
    <property type="protein sequence ID" value="SDG05740.1"/>
    <property type="molecule type" value="Genomic_DNA"/>
</dbReference>
<gene>
    <name evidence="7" type="ORF">SAMN05421825_2554</name>
</gene>
<dbReference type="OrthoDB" id="9806726at2"/>
<keyword evidence="8" id="KW-1185">Reference proteome</keyword>
<comment type="function">
    <text evidence="5">Part of the ABC transporter complex HmuTUV involved in hemin import. Responsible for energy coupling to the transport system.</text>
</comment>
<dbReference type="RefSeq" id="WP_089873826.1">
    <property type="nucleotide sequence ID" value="NZ_FNBH01000003.1"/>
</dbReference>
<evidence type="ECO:0000259" key="6">
    <source>
        <dbReference type="PROSITE" id="PS50893"/>
    </source>
</evidence>
<dbReference type="InterPro" id="IPR003593">
    <property type="entry name" value="AAA+_ATPase"/>
</dbReference>
<evidence type="ECO:0000256" key="3">
    <source>
        <dbReference type="ARBA" id="ARBA00022840"/>
    </source>
</evidence>
<dbReference type="Pfam" id="PF00005">
    <property type="entry name" value="ABC_tran"/>
    <property type="match status" value="1"/>
</dbReference>
<evidence type="ECO:0000256" key="1">
    <source>
        <dbReference type="ARBA" id="ARBA00022448"/>
    </source>
</evidence>
<proteinExistence type="predicted"/>
<evidence type="ECO:0000256" key="4">
    <source>
        <dbReference type="ARBA" id="ARBA00022967"/>
    </source>
</evidence>
<feature type="domain" description="ABC transporter" evidence="6">
    <location>
        <begin position="2"/>
        <end position="241"/>
    </location>
</feature>
<dbReference type="PANTHER" id="PTHR42794">
    <property type="entry name" value="HEMIN IMPORT ATP-BINDING PROTEIN HMUV"/>
    <property type="match status" value="1"/>
</dbReference>
<dbReference type="SUPFAM" id="SSF52540">
    <property type="entry name" value="P-loop containing nucleoside triphosphate hydrolases"/>
    <property type="match status" value="1"/>
</dbReference>
<accession>A0A1G7R6Z9</accession>
<dbReference type="AlphaFoldDB" id="A0A1G7R6Z9"/>
<evidence type="ECO:0000313" key="8">
    <source>
        <dbReference type="Proteomes" id="UP000199203"/>
    </source>
</evidence>
<dbReference type="Proteomes" id="UP000199203">
    <property type="component" value="Unassembled WGS sequence"/>
</dbReference>
<dbReference type="PANTHER" id="PTHR42794:SF1">
    <property type="entry name" value="HEMIN IMPORT ATP-BINDING PROTEIN HMUV"/>
    <property type="match status" value="1"/>
</dbReference>
<keyword evidence="1" id="KW-0813">Transport</keyword>
<dbReference type="GO" id="GO:0005524">
    <property type="term" value="F:ATP binding"/>
    <property type="evidence" value="ECO:0007669"/>
    <property type="project" value="UniProtKB-KW"/>
</dbReference>
<keyword evidence="4" id="KW-1278">Translocase</keyword>
<dbReference type="InterPro" id="IPR027417">
    <property type="entry name" value="P-loop_NTPase"/>
</dbReference>
<dbReference type="Gene3D" id="3.40.50.300">
    <property type="entry name" value="P-loop containing nucleotide triphosphate hydrolases"/>
    <property type="match status" value="1"/>
</dbReference>
<organism evidence="7 8">
    <name type="scientific">Epilithonimonas hungarica</name>
    <dbReference type="NCBI Taxonomy" id="454006"/>
    <lineage>
        <taxon>Bacteria</taxon>
        <taxon>Pseudomonadati</taxon>
        <taxon>Bacteroidota</taxon>
        <taxon>Flavobacteriia</taxon>
        <taxon>Flavobacteriales</taxon>
        <taxon>Weeksellaceae</taxon>
        <taxon>Chryseobacterium group</taxon>
        <taxon>Epilithonimonas</taxon>
    </lineage>
</organism>
<keyword evidence="3 7" id="KW-0067">ATP-binding</keyword>
<evidence type="ECO:0000256" key="2">
    <source>
        <dbReference type="ARBA" id="ARBA00022741"/>
    </source>
</evidence>
<dbReference type="CDD" id="cd03214">
    <property type="entry name" value="ABC_Iron-Siderophores_B12_Hemin"/>
    <property type="match status" value="1"/>
</dbReference>
<dbReference type="InterPro" id="IPR003439">
    <property type="entry name" value="ABC_transporter-like_ATP-bd"/>
</dbReference>
<sequence length="258" mass="29316">MIKGHQINYQSQNVSILKSIDINVGYGEFLAIVGPNGAGKSSLLNVLANEIKTDKKQEILFKDKIIYNWKLEELSKHKAKFSQHNAQDIPLLVKDVVMMGRYPYFGSQPTLEDIKSAEIAMVETEIIHFRDRDYNSLSGGEKQRVHLARVLAQLDNEIAHRLLFLDEPLNNLDIKHQYNTLELIKKFTQNNNTAIVVLHDLNLAASFADKILLMEKGEVLAYGAPEEVFTEEKISRAYNFPCTICKHPVKDSTMILFG</sequence>
<dbReference type="SMART" id="SM00382">
    <property type="entry name" value="AAA"/>
    <property type="match status" value="1"/>
</dbReference>